<comment type="cofactor">
    <cofactor evidence="9">
        <name>Fe(2+)</name>
        <dbReference type="ChEBI" id="CHEBI:29033"/>
    </cofactor>
    <text evidence="9">Binds 1 Fe(2+) ion per subunit.</text>
</comment>
<dbReference type="GO" id="GO:1990931">
    <property type="term" value="F:mRNA N6-methyladenosine dioxygenase activity"/>
    <property type="evidence" value="ECO:0007669"/>
    <property type="project" value="UniProtKB-EC"/>
</dbReference>
<dbReference type="SUPFAM" id="SSF51197">
    <property type="entry name" value="Clavaminate synthase-like"/>
    <property type="match status" value="1"/>
</dbReference>
<keyword evidence="6 9" id="KW-0408">Iron</keyword>
<comment type="similarity">
    <text evidence="1">Belongs to the alkB family.</text>
</comment>
<evidence type="ECO:0000259" key="10">
    <source>
        <dbReference type="PROSITE" id="PS51471"/>
    </source>
</evidence>
<keyword evidence="4" id="KW-0223">Dioxygenase</keyword>
<dbReference type="GeneID" id="9223943"/>
<dbReference type="OMA" id="CEVIRLR"/>
<accession>C5G0T6</accession>
<dbReference type="Gene3D" id="2.60.120.590">
    <property type="entry name" value="Alpha-ketoglutarate-dependent dioxygenase AlkB-like"/>
    <property type="match status" value="1"/>
</dbReference>
<evidence type="ECO:0000256" key="3">
    <source>
        <dbReference type="ARBA" id="ARBA00022723"/>
    </source>
</evidence>
<evidence type="ECO:0000256" key="7">
    <source>
        <dbReference type="ARBA" id="ARBA00023026"/>
    </source>
</evidence>
<evidence type="ECO:0000256" key="4">
    <source>
        <dbReference type="ARBA" id="ARBA00022964"/>
    </source>
</evidence>
<organism evidence="11 12">
    <name type="scientific">Arthroderma otae (strain ATCC MYA-4605 / CBS 113480)</name>
    <name type="common">Microsporum canis</name>
    <dbReference type="NCBI Taxonomy" id="554155"/>
    <lineage>
        <taxon>Eukaryota</taxon>
        <taxon>Fungi</taxon>
        <taxon>Dikarya</taxon>
        <taxon>Ascomycota</taxon>
        <taxon>Pezizomycotina</taxon>
        <taxon>Eurotiomycetes</taxon>
        <taxon>Eurotiomycetidae</taxon>
        <taxon>Onygenales</taxon>
        <taxon>Arthrodermataceae</taxon>
        <taxon>Microsporum</taxon>
    </lineage>
</organism>
<dbReference type="VEuPathDB" id="FungiDB:MCYG_08558"/>
<dbReference type="InterPro" id="IPR004574">
    <property type="entry name" value="Alkb"/>
</dbReference>
<dbReference type="PANTHER" id="PTHR16557">
    <property type="entry name" value="ALKYLATED DNA REPAIR PROTEIN ALKB-RELATED"/>
    <property type="match status" value="1"/>
</dbReference>
<evidence type="ECO:0000256" key="6">
    <source>
        <dbReference type="ARBA" id="ARBA00023004"/>
    </source>
</evidence>
<dbReference type="GO" id="GO:0005634">
    <property type="term" value="C:nucleus"/>
    <property type="evidence" value="ECO:0007669"/>
    <property type="project" value="TreeGrafter"/>
</dbReference>
<dbReference type="eggNOG" id="KOG2731">
    <property type="taxonomic scope" value="Eukaryota"/>
</dbReference>
<dbReference type="Proteomes" id="UP000002035">
    <property type="component" value="Unassembled WGS sequence"/>
</dbReference>
<dbReference type="AlphaFoldDB" id="C5G0T6"/>
<dbReference type="HOGENOM" id="CLU_029471_0_0_1"/>
<proteinExistence type="inferred from homology"/>
<feature type="domain" description="Fe2OG dioxygenase" evidence="10">
    <location>
        <begin position="229"/>
        <end position="348"/>
    </location>
</feature>
<comment type="catalytic activity">
    <reaction evidence="8">
        <text>an N(6)-methyladenosine in mRNA + 2-oxoglutarate + O2 = an adenosine in mRNA + formaldehyde + succinate + CO2</text>
        <dbReference type="Rhea" id="RHEA:49520"/>
        <dbReference type="Rhea" id="RHEA-COMP:12414"/>
        <dbReference type="Rhea" id="RHEA-COMP:12417"/>
        <dbReference type="ChEBI" id="CHEBI:15379"/>
        <dbReference type="ChEBI" id="CHEBI:16526"/>
        <dbReference type="ChEBI" id="CHEBI:16810"/>
        <dbReference type="ChEBI" id="CHEBI:16842"/>
        <dbReference type="ChEBI" id="CHEBI:30031"/>
        <dbReference type="ChEBI" id="CHEBI:74411"/>
        <dbReference type="ChEBI" id="CHEBI:74449"/>
        <dbReference type="EC" id="1.14.11.53"/>
    </reaction>
    <physiologicalReaction direction="left-to-right" evidence="8">
        <dbReference type="Rhea" id="RHEA:49521"/>
    </physiologicalReaction>
</comment>
<dbReference type="STRING" id="554155.C5G0T6"/>
<dbReference type="GO" id="GO:0046872">
    <property type="term" value="F:metal ion binding"/>
    <property type="evidence" value="ECO:0007669"/>
    <property type="project" value="UniProtKB-KW"/>
</dbReference>
<dbReference type="EMBL" id="DS995709">
    <property type="protein sequence ID" value="EEQ35739.1"/>
    <property type="molecule type" value="Genomic_DNA"/>
</dbReference>
<dbReference type="PANTHER" id="PTHR16557:SF2">
    <property type="entry name" value="NUCLEIC ACID DIOXYGENASE ALKBH1"/>
    <property type="match status" value="1"/>
</dbReference>
<dbReference type="RefSeq" id="XP_002842727.1">
    <property type="nucleotide sequence ID" value="XM_002842681.1"/>
</dbReference>
<sequence>MVAISSLDAHEHPPARLRQQYKAYRSLKIYDIDSHPAIIDLQRDAHSEGLADGISLDRWLDLESLRTAFDRFIGGCVAQDAPQAPLESLPVYTHRDIPGLEIIPSILPPQVQRALLSKLLHRDLSDQRHQTNLHLHYNVTYPDASCLSGVGNATDRPSFFEDSLSRSILPKDSSIHSPLTVQSILSRKLRWMTLGGQYNWSEKRYPASPPPPFPLDISHLLQTIFPATQPEAAIVNVYSPGDTLHIHRDVSEECDTGLISISFGCEGLFTISHTDNSNLAAIRLRSGDAVYMGGASRVSWHGVPRIIPDTCPVWLRDWPGDASEDGRFQQCKGWMAAKRVNLNVRQMKPTNPID</sequence>
<dbReference type="FunFam" id="2.60.120.590:FF:000014">
    <property type="entry name" value="Oxidoreductase, 2OG-Fe(II) oxygenase family family"/>
    <property type="match status" value="1"/>
</dbReference>
<dbReference type="InterPro" id="IPR027450">
    <property type="entry name" value="AlkB-like"/>
</dbReference>
<dbReference type="EC" id="1.14.11.53" evidence="2"/>
<dbReference type="Pfam" id="PF13532">
    <property type="entry name" value="2OG-FeII_Oxy_2"/>
    <property type="match status" value="1"/>
</dbReference>
<keyword evidence="7" id="KW-0843">Virulence</keyword>
<dbReference type="OrthoDB" id="6614653at2759"/>
<evidence type="ECO:0000256" key="5">
    <source>
        <dbReference type="ARBA" id="ARBA00023002"/>
    </source>
</evidence>
<dbReference type="InterPro" id="IPR037151">
    <property type="entry name" value="AlkB-like_sf"/>
</dbReference>
<evidence type="ECO:0000256" key="1">
    <source>
        <dbReference type="ARBA" id="ARBA00007879"/>
    </source>
</evidence>
<feature type="binding site" evidence="9">
    <location>
        <position position="249"/>
    </location>
    <ligand>
        <name>Fe cation</name>
        <dbReference type="ChEBI" id="CHEBI:24875"/>
        <note>catalytic</note>
    </ligand>
</feature>
<evidence type="ECO:0000256" key="9">
    <source>
        <dbReference type="PIRSR" id="PIRSR604574-2"/>
    </source>
</evidence>
<reference evidence="12" key="1">
    <citation type="journal article" date="2012" name="MBio">
        <title>Comparative genome analysis of Trichophyton rubrum and related dermatophytes reveals candidate genes involved in infection.</title>
        <authorList>
            <person name="Martinez D.A."/>
            <person name="Oliver B.G."/>
            <person name="Graeser Y."/>
            <person name="Goldberg J.M."/>
            <person name="Li W."/>
            <person name="Martinez-Rossi N.M."/>
            <person name="Monod M."/>
            <person name="Shelest E."/>
            <person name="Barton R.C."/>
            <person name="Birch E."/>
            <person name="Brakhage A.A."/>
            <person name="Chen Z."/>
            <person name="Gurr S.J."/>
            <person name="Heiman D."/>
            <person name="Heitman J."/>
            <person name="Kosti I."/>
            <person name="Rossi A."/>
            <person name="Saif S."/>
            <person name="Samalova M."/>
            <person name="Saunders C.W."/>
            <person name="Shea T."/>
            <person name="Summerbell R.C."/>
            <person name="Xu J."/>
            <person name="Young S."/>
            <person name="Zeng Q."/>
            <person name="Birren B.W."/>
            <person name="Cuomo C.A."/>
            <person name="White T.C."/>
        </authorList>
    </citation>
    <scope>NUCLEOTIDE SEQUENCE [LARGE SCALE GENOMIC DNA]</scope>
    <source>
        <strain evidence="12">ATCC MYA-4605 / CBS 113480</strain>
    </source>
</reference>
<keyword evidence="5" id="KW-0560">Oxidoreductase</keyword>
<keyword evidence="3 9" id="KW-0479">Metal-binding</keyword>
<gene>
    <name evidence="11" type="ORF">MCYG_08558</name>
</gene>
<dbReference type="InterPro" id="IPR005123">
    <property type="entry name" value="Oxoglu/Fe-dep_dioxygenase_dom"/>
</dbReference>
<feature type="binding site" evidence="9">
    <location>
        <position position="247"/>
    </location>
    <ligand>
        <name>Fe cation</name>
        <dbReference type="ChEBI" id="CHEBI:24875"/>
        <note>catalytic</note>
    </ligand>
</feature>
<evidence type="ECO:0000256" key="2">
    <source>
        <dbReference type="ARBA" id="ARBA00012931"/>
    </source>
</evidence>
<protein>
    <recommendedName>
        <fullName evidence="2">mRNA N(6)-methyladenine demethylase</fullName>
        <ecNumber evidence="2">1.14.11.53</ecNumber>
    </recommendedName>
</protein>
<name>C5G0T6_ARTOC</name>
<dbReference type="PROSITE" id="PS51471">
    <property type="entry name" value="FE2OG_OXY"/>
    <property type="match status" value="1"/>
</dbReference>
<evidence type="ECO:0000313" key="11">
    <source>
        <dbReference type="EMBL" id="EEQ35739.1"/>
    </source>
</evidence>
<feature type="binding site" evidence="9">
    <location>
        <position position="301"/>
    </location>
    <ligand>
        <name>Fe cation</name>
        <dbReference type="ChEBI" id="CHEBI:24875"/>
        <note>catalytic</note>
    </ligand>
</feature>
<evidence type="ECO:0000256" key="8">
    <source>
        <dbReference type="ARBA" id="ARBA00047565"/>
    </source>
</evidence>
<dbReference type="GO" id="GO:0005737">
    <property type="term" value="C:cytoplasm"/>
    <property type="evidence" value="ECO:0007669"/>
    <property type="project" value="TreeGrafter"/>
</dbReference>
<keyword evidence="12" id="KW-1185">Reference proteome</keyword>
<evidence type="ECO:0000313" key="12">
    <source>
        <dbReference type="Proteomes" id="UP000002035"/>
    </source>
</evidence>